<evidence type="ECO:0000256" key="5">
    <source>
        <dbReference type="ARBA" id="ARBA00022989"/>
    </source>
</evidence>
<feature type="compositionally biased region" description="Basic and acidic residues" evidence="8">
    <location>
        <begin position="15"/>
        <end position="38"/>
    </location>
</feature>
<keyword evidence="11" id="KW-1185">Reference proteome</keyword>
<feature type="transmembrane region" description="Helical" evidence="9">
    <location>
        <begin position="190"/>
        <end position="210"/>
    </location>
</feature>
<dbReference type="GeneID" id="91089724"/>
<dbReference type="AlphaFoldDB" id="A0A1E3ICZ3"/>
<dbReference type="KEGG" id="cdep:91089724"/>
<keyword evidence="7 9" id="KW-0472">Membrane</keyword>
<feature type="transmembrane region" description="Helical" evidence="9">
    <location>
        <begin position="222"/>
        <end position="244"/>
    </location>
</feature>
<feature type="transmembrane region" description="Helical" evidence="9">
    <location>
        <begin position="348"/>
        <end position="366"/>
    </location>
</feature>
<protein>
    <submittedName>
        <fullName evidence="10">Uncharacterized protein</fullName>
    </submittedName>
</protein>
<dbReference type="Pfam" id="PF06609">
    <property type="entry name" value="TRI12"/>
    <property type="match status" value="1"/>
</dbReference>
<evidence type="ECO:0000256" key="2">
    <source>
        <dbReference type="ARBA" id="ARBA00008335"/>
    </source>
</evidence>
<name>A0A1E3ICZ3_9TREE</name>
<feature type="transmembrane region" description="Helical" evidence="9">
    <location>
        <begin position="310"/>
        <end position="328"/>
    </location>
</feature>
<feature type="transmembrane region" description="Helical" evidence="9">
    <location>
        <begin position="386"/>
        <end position="407"/>
    </location>
</feature>
<dbReference type="SUPFAM" id="SSF103473">
    <property type="entry name" value="MFS general substrate transporter"/>
    <property type="match status" value="1"/>
</dbReference>
<evidence type="ECO:0000256" key="8">
    <source>
        <dbReference type="SAM" id="MobiDB-lite"/>
    </source>
</evidence>
<keyword evidence="5 9" id="KW-1133">Transmembrane helix</keyword>
<dbReference type="PANTHER" id="PTHR23501">
    <property type="entry name" value="MAJOR FACILITATOR SUPERFAMILY"/>
    <property type="match status" value="1"/>
</dbReference>
<feature type="region of interest" description="Disordered" evidence="8">
    <location>
        <begin position="1"/>
        <end position="38"/>
    </location>
</feature>
<accession>A0A1E3ICZ3</accession>
<reference evidence="10" key="1">
    <citation type="submission" date="2016-06" db="EMBL/GenBank/DDBJ databases">
        <authorList>
            <person name="Cuomo C."/>
            <person name="Litvintseva A."/>
            <person name="Heitman J."/>
            <person name="Chen Y."/>
            <person name="Sun S."/>
            <person name="Springer D."/>
            <person name="Dromer F."/>
            <person name="Young S."/>
            <person name="Zeng Q."/>
            <person name="Chapman S."/>
            <person name="Gujja S."/>
            <person name="Saif S."/>
            <person name="Birren B."/>
        </authorList>
    </citation>
    <scope>NUCLEOTIDE SEQUENCE</scope>
    <source>
        <strain evidence="10">CBS 7841</strain>
    </source>
</reference>
<evidence type="ECO:0000313" key="11">
    <source>
        <dbReference type="Proteomes" id="UP000094043"/>
    </source>
</evidence>
<dbReference type="PROSITE" id="PS50850">
    <property type="entry name" value="MFS"/>
    <property type="match status" value="1"/>
</dbReference>
<keyword evidence="4 9" id="KW-0812">Transmembrane</keyword>
<dbReference type="EMBL" id="CP143790">
    <property type="protein sequence ID" value="WVN90279.1"/>
    <property type="molecule type" value="Genomic_DNA"/>
</dbReference>
<dbReference type="Proteomes" id="UP000094043">
    <property type="component" value="Chromosome 7"/>
</dbReference>
<evidence type="ECO:0000256" key="7">
    <source>
        <dbReference type="ARBA" id="ARBA00023136"/>
    </source>
</evidence>
<dbReference type="InterPro" id="IPR010573">
    <property type="entry name" value="MFS_Str1/Tri12-like"/>
</dbReference>
<dbReference type="GO" id="GO:0006811">
    <property type="term" value="P:monoatomic ion transport"/>
    <property type="evidence" value="ECO:0007669"/>
    <property type="project" value="UniProtKB-KW"/>
</dbReference>
<feature type="transmembrane region" description="Helical" evidence="9">
    <location>
        <begin position="279"/>
        <end position="298"/>
    </location>
</feature>
<reference evidence="10" key="3">
    <citation type="submission" date="2024-01" db="EMBL/GenBank/DDBJ databases">
        <authorList>
            <person name="Coelho M.A."/>
            <person name="David-Palma M."/>
            <person name="Shea T."/>
            <person name="Sun S."/>
            <person name="Cuomo C.A."/>
            <person name="Heitman J."/>
        </authorList>
    </citation>
    <scope>NUCLEOTIDE SEQUENCE</scope>
    <source>
        <strain evidence="10">CBS 7841</strain>
    </source>
</reference>
<feature type="region of interest" description="Disordered" evidence="8">
    <location>
        <begin position="596"/>
        <end position="616"/>
    </location>
</feature>
<dbReference type="GO" id="GO:0022857">
    <property type="term" value="F:transmembrane transporter activity"/>
    <property type="evidence" value="ECO:0007669"/>
    <property type="project" value="InterPro"/>
</dbReference>
<dbReference type="VEuPathDB" id="FungiDB:L203_04195"/>
<dbReference type="InterPro" id="IPR020846">
    <property type="entry name" value="MFS_dom"/>
</dbReference>
<feature type="transmembrane region" description="Helical" evidence="9">
    <location>
        <begin position="550"/>
        <end position="572"/>
    </location>
</feature>
<dbReference type="GO" id="GO:0005886">
    <property type="term" value="C:plasma membrane"/>
    <property type="evidence" value="ECO:0007669"/>
    <property type="project" value="TreeGrafter"/>
</dbReference>
<feature type="compositionally biased region" description="Basic and acidic residues" evidence="8">
    <location>
        <begin position="596"/>
        <end position="605"/>
    </location>
</feature>
<dbReference type="RefSeq" id="XP_066070979.1">
    <property type="nucleotide sequence ID" value="XM_066214882.1"/>
</dbReference>
<feature type="transmembrane region" description="Helical" evidence="9">
    <location>
        <begin position="136"/>
        <end position="154"/>
    </location>
</feature>
<feature type="transmembrane region" description="Helical" evidence="9">
    <location>
        <begin position="414"/>
        <end position="433"/>
    </location>
</feature>
<dbReference type="FunFam" id="1.20.1250.20:FF:000197">
    <property type="entry name" value="Siderophore iron transporter 1"/>
    <property type="match status" value="1"/>
</dbReference>
<evidence type="ECO:0000256" key="3">
    <source>
        <dbReference type="ARBA" id="ARBA00022448"/>
    </source>
</evidence>
<evidence type="ECO:0000256" key="1">
    <source>
        <dbReference type="ARBA" id="ARBA00004141"/>
    </source>
</evidence>
<reference evidence="10" key="2">
    <citation type="journal article" date="2022" name="Elife">
        <title>Obligate sexual reproduction of a homothallic fungus closely related to the Cryptococcus pathogenic species complex.</title>
        <authorList>
            <person name="Passer A.R."/>
            <person name="Clancey S.A."/>
            <person name="Shea T."/>
            <person name="David-Palma M."/>
            <person name="Averette A.F."/>
            <person name="Boekhout T."/>
            <person name="Porcel B.M."/>
            <person name="Nowrousian M."/>
            <person name="Cuomo C.A."/>
            <person name="Sun S."/>
            <person name="Heitman J."/>
            <person name="Coelho M.A."/>
        </authorList>
    </citation>
    <scope>NUCLEOTIDE SEQUENCE</scope>
    <source>
        <strain evidence="10">CBS 7841</strain>
    </source>
</reference>
<dbReference type="Gene3D" id="1.20.1250.20">
    <property type="entry name" value="MFS general substrate transporter like domains"/>
    <property type="match status" value="2"/>
</dbReference>
<comment type="similarity">
    <text evidence="2">Belongs to the major facilitator superfamily.</text>
</comment>
<dbReference type="OrthoDB" id="2241241at2759"/>
<proteinExistence type="inferred from homology"/>
<comment type="subcellular location">
    <subcellularLocation>
        <location evidence="1">Membrane</location>
        <topology evidence="1">Multi-pass membrane protein</topology>
    </subcellularLocation>
</comment>
<feature type="compositionally biased region" description="Polar residues" evidence="8">
    <location>
        <begin position="1"/>
        <end position="14"/>
    </location>
</feature>
<evidence type="ECO:0000256" key="6">
    <source>
        <dbReference type="ARBA" id="ARBA00023065"/>
    </source>
</evidence>
<evidence type="ECO:0000313" key="10">
    <source>
        <dbReference type="EMBL" id="WVN90279.1"/>
    </source>
</evidence>
<evidence type="ECO:0000256" key="4">
    <source>
        <dbReference type="ARBA" id="ARBA00022692"/>
    </source>
</evidence>
<sequence>MAFSTSQSNIVHNSHGQDDATKRDRAGDKNSDDRRDLYYDEDDTSSVETVTGVSKVEAAAAVWGPKSQWLLFIGIGLTAYIYSLDGVTTWQYLAYATSFALQHSVSGTISTANAIIIAVGKPLMAKLADVFGRGEAFIVVTILYVVGYIVIATANNVGQIAGGQVIYSFGYTGLQMLQQIVIADMTSLRWRGLVTGLVSAPFIINNFVSAEITQGVLPNWRWGYAMFAILVPVSLTPIIIALMWSQHKAAKQMRIKHSKPPVRKGFLITAKEACIDMDFIGLTLVAASLALILLPLGLAPKAAEGWKTPSMIVMIVVGGCLFPVFLWYESKFPAKPIMPMELLKRGPVLGACLIGFFDFVSFYLQYTYLYSYVSVTENWTYRNLTYFSSTQTLSLTASGILAGFIMYATRRFKWMLFAGLLVRLLGVGLMIHARSAKGNTISLVMCQVLQGLGGGFAATATQVSAQAAVSHASVATTTAMVLLITEVGNSVGSAVAAGVWASFMPKELAKHVPTTNQTLLNDLYGSITEITAYPINDPIRQGAITAYQNVMFQLVLGAMIVAIFPPIFCIIFTRDIKLTRAQNAVDCRDLAGRPIDDPALDERTPSEIGISSAPRV</sequence>
<keyword evidence="6" id="KW-0406">Ion transport</keyword>
<feature type="transmembrane region" description="Helical" evidence="9">
    <location>
        <begin position="69"/>
        <end position="93"/>
    </location>
</feature>
<dbReference type="InterPro" id="IPR036259">
    <property type="entry name" value="MFS_trans_sf"/>
</dbReference>
<gene>
    <name evidence="10" type="ORF">L203_105515</name>
</gene>
<evidence type="ECO:0000256" key="9">
    <source>
        <dbReference type="SAM" id="Phobius"/>
    </source>
</evidence>
<keyword evidence="3" id="KW-0813">Transport</keyword>
<dbReference type="PANTHER" id="PTHR23501:SF87">
    <property type="entry name" value="SIDEROPHORE IRON TRANSPORTER 2"/>
    <property type="match status" value="1"/>
</dbReference>
<organism evidence="10 11">
    <name type="scientific">Cryptococcus depauperatus CBS 7841</name>
    <dbReference type="NCBI Taxonomy" id="1295531"/>
    <lineage>
        <taxon>Eukaryota</taxon>
        <taxon>Fungi</taxon>
        <taxon>Dikarya</taxon>
        <taxon>Basidiomycota</taxon>
        <taxon>Agaricomycotina</taxon>
        <taxon>Tremellomycetes</taxon>
        <taxon>Tremellales</taxon>
        <taxon>Cryptococcaceae</taxon>
        <taxon>Cryptococcus</taxon>
    </lineage>
</organism>